<protein>
    <recommendedName>
        <fullName evidence="4">DUF4355 domain-containing protein</fullName>
    </recommendedName>
</protein>
<accession>A0AB35YD13</accession>
<dbReference type="RefSeq" id="WP_339396274.1">
    <property type="nucleotide sequence ID" value="NZ_JBBFGL010000018.1"/>
</dbReference>
<proteinExistence type="predicted"/>
<sequence>MTDNNTPNTTQQENTTQPEGNGPAGKMFTQEEVNNIVRERLNRVKAGAAEQDERATALDEREAAVQQREQAMQQKESRAACEDHCKAKGYDTAFLDLLDTSDPERFTALLDKLHETAAADLKAQHEAEQATQAEQSAAQRLEHMELDNALAQQAAGLKFSSESARQYFLAQCKEQDFALQGGQIVGLDDYIRAFKEHDPSAILPSGGLPQFTASATGSPLAARQRDAIADAFKPKG</sequence>
<name>A0AB35YD13_9FIRM</name>
<organism evidence="2 3">
    <name type="scientific">Faecalibacterium wellingii</name>
    <dbReference type="NCBI Taxonomy" id="2929491"/>
    <lineage>
        <taxon>Bacteria</taxon>
        <taxon>Bacillati</taxon>
        <taxon>Bacillota</taxon>
        <taxon>Clostridia</taxon>
        <taxon>Eubacteriales</taxon>
        <taxon>Oscillospiraceae</taxon>
        <taxon>Faecalibacterium</taxon>
    </lineage>
</organism>
<evidence type="ECO:0000313" key="3">
    <source>
        <dbReference type="Proteomes" id="UP001373196"/>
    </source>
</evidence>
<feature type="compositionally biased region" description="Low complexity" evidence="1">
    <location>
        <begin position="1"/>
        <end position="19"/>
    </location>
</feature>
<dbReference type="AlphaFoldDB" id="A0AB35YD13"/>
<evidence type="ECO:0000256" key="1">
    <source>
        <dbReference type="SAM" id="MobiDB-lite"/>
    </source>
</evidence>
<dbReference type="Proteomes" id="UP001373196">
    <property type="component" value="Unassembled WGS sequence"/>
</dbReference>
<reference evidence="2" key="1">
    <citation type="submission" date="2024-03" db="EMBL/GenBank/DDBJ databases">
        <authorList>
            <person name="Plomp N."/>
            <person name="Harmsen H.J."/>
        </authorList>
    </citation>
    <scope>NUCLEOTIDE SEQUENCE</scope>
    <source>
        <strain evidence="2">HTF-128</strain>
    </source>
</reference>
<evidence type="ECO:0000313" key="2">
    <source>
        <dbReference type="EMBL" id="MEJ5197129.1"/>
    </source>
</evidence>
<gene>
    <name evidence="2" type="ORF">WF834_13330</name>
</gene>
<dbReference type="EMBL" id="JBBFGL010000018">
    <property type="protein sequence ID" value="MEJ5197129.1"/>
    <property type="molecule type" value="Genomic_DNA"/>
</dbReference>
<comment type="caution">
    <text evidence="2">The sequence shown here is derived from an EMBL/GenBank/DDBJ whole genome shotgun (WGS) entry which is preliminary data.</text>
</comment>
<evidence type="ECO:0008006" key="4">
    <source>
        <dbReference type="Google" id="ProtNLM"/>
    </source>
</evidence>
<feature type="region of interest" description="Disordered" evidence="1">
    <location>
        <begin position="1"/>
        <end position="27"/>
    </location>
</feature>